<dbReference type="GeneID" id="54580805"/>
<protein>
    <recommendedName>
        <fullName evidence="4">Secreted protein</fullName>
    </recommendedName>
</protein>
<name>A0A6A6IZJ8_9PLEO</name>
<keyword evidence="1" id="KW-0732">Signal</keyword>
<evidence type="ECO:0000313" key="3">
    <source>
        <dbReference type="Proteomes" id="UP000800094"/>
    </source>
</evidence>
<feature type="chain" id="PRO_5025543935" description="Secreted protein" evidence="1">
    <location>
        <begin position="19"/>
        <end position="113"/>
    </location>
</feature>
<evidence type="ECO:0000313" key="2">
    <source>
        <dbReference type="EMBL" id="KAF2255869.1"/>
    </source>
</evidence>
<evidence type="ECO:0000256" key="1">
    <source>
        <dbReference type="SAM" id="SignalP"/>
    </source>
</evidence>
<accession>A0A6A6IZJ8</accession>
<proteinExistence type="predicted"/>
<sequence length="113" mass="12764">MSSQMPAFLFFVFSVCRYLELPSNPHAGPYATTPYCTSSQVKCIQLSPSYAFTFPAAALDFSAVTWSSELTSRKWYSIMRSMAALPRKMASVYNWLSVIILALTARRWDRGKS</sequence>
<reference evidence="2" key="1">
    <citation type="journal article" date="2020" name="Stud. Mycol.">
        <title>101 Dothideomycetes genomes: a test case for predicting lifestyles and emergence of pathogens.</title>
        <authorList>
            <person name="Haridas S."/>
            <person name="Albert R."/>
            <person name="Binder M."/>
            <person name="Bloem J."/>
            <person name="Labutti K."/>
            <person name="Salamov A."/>
            <person name="Andreopoulos B."/>
            <person name="Baker S."/>
            <person name="Barry K."/>
            <person name="Bills G."/>
            <person name="Bluhm B."/>
            <person name="Cannon C."/>
            <person name="Castanera R."/>
            <person name="Culley D."/>
            <person name="Daum C."/>
            <person name="Ezra D."/>
            <person name="Gonzalez J."/>
            <person name="Henrissat B."/>
            <person name="Kuo A."/>
            <person name="Liang C."/>
            <person name="Lipzen A."/>
            <person name="Lutzoni F."/>
            <person name="Magnuson J."/>
            <person name="Mondo S."/>
            <person name="Nolan M."/>
            <person name="Ohm R."/>
            <person name="Pangilinan J."/>
            <person name="Park H.-J."/>
            <person name="Ramirez L."/>
            <person name="Alfaro M."/>
            <person name="Sun H."/>
            <person name="Tritt A."/>
            <person name="Yoshinaga Y."/>
            <person name="Zwiers L.-H."/>
            <person name="Turgeon B."/>
            <person name="Goodwin S."/>
            <person name="Spatafora J."/>
            <person name="Crous P."/>
            <person name="Grigoriev I."/>
        </authorList>
    </citation>
    <scope>NUCLEOTIDE SEQUENCE</scope>
    <source>
        <strain evidence="2">CBS 122368</strain>
    </source>
</reference>
<gene>
    <name evidence="2" type="ORF">BU26DRAFT_512821</name>
</gene>
<dbReference type="Proteomes" id="UP000800094">
    <property type="component" value="Unassembled WGS sequence"/>
</dbReference>
<dbReference type="RefSeq" id="XP_033690873.1">
    <property type="nucleotide sequence ID" value="XM_033827475.1"/>
</dbReference>
<feature type="signal peptide" evidence="1">
    <location>
        <begin position="1"/>
        <end position="18"/>
    </location>
</feature>
<keyword evidence="3" id="KW-1185">Reference proteome</keyword>
<dbReference type="AlphaFoldDB" id="A0A6A6IZJ8"/>
<dbReference type="EMBL" id="ML987189">
    <property type="protein sequence ID" value="KAF2255869.1"/>
    <property type="molecule type" value="Genomic_DNA"/>
</dbReference>
<organism evidence="2 3">
    <name type="scientific">Trematosphaeria pertusa</name>
    <dbReference type="NCBI Taxonomy" id="390896"/>
    <lineage>
        <taxon>Eukaryota</taxon>
        <taxon>Fungi</taxon>
        <taxon>Dikarya</taxon>
        <taxon>Ascomycota</taxon>
        <taxon>Pezizomycotina</taxon>
        <taxon>Dothideomycetes</taxon>
        <taxon>Pleosporomycetidae</taxon>
        <taxon>Pleosporales</taxon>
        <taxon>Massarineae</taxon>
        <taxon>Trematosphaeriaceae</taxon>
        <taxon>Trematosphaeria</taxon>
    </lineage>
</organism>
<evidence type="ECO:0008006" key="4">
    <source>
        <dbReference type="Google" id="ProtNLM"/>
    </source>
</evidence>